<feature type="region of interest" description="Disordered" evidence="1">
    <location>
        <begin position="562"/>
        <end position="585"/>
    </location>
</feature>
<protein>
    <recommendedName>
        <fullName evidence="5">DUF11 domain-containing protein</fullName>
    </recommendedName>
</protein>
<dbReference type="EMBL" id="BAABJQ010000015">
    <property type="protein sequence ID" value="GAA5191098.1"/>
    <property type="molecule type" value="Genomic_DNA"/>
</dbReference>
<feature type="compositionally biased region" description="Pro residues" evidence="1">
    <location>
        <begin position="115"/>
        <end position="127"/>
    </location>
</feature>
<feature type="region of interest" description="Disordered" evidence="1">
    <location>
        <begin position="46"/>
        <end position="131"/>
    </location>
</feature>
<keyword evidence="2" id="KW-0472">Membrane</keyword>
<evidence type="ECO:0000313" key="3">
    <source>
        <dbReference type="EMBL" id="GAA5191098.1"/>
    </source>
</evidence>
<feature type="compositionally biased region" description="Basic residues" evidence="1">
    <location>
        <begin position="54"/>
        <end position="70"/>
    </location>
</feature>
<gene>
    <name evidence="3" type="ORF">GCM10023322_47700</name>
</gene>
<keyword evidence="2" id="KW-1133">Transmembrane helix</keyword>
<evidence type="ECO:0000256" key="2">
    <source>
        <dbReference type="SAM" id="Phobius"/>
    </source>
</evidence>
<accession>A0ABP9S3X9</accession>
<evidence type="ECO:0000256" key="1">
    <source>
        <dbReference type="SAM" id="MobiDB-lite"/>
    </source>
</evidence>
<dbReference type="Proteomes" id="UP001501570">
    <property type="component" value="Unassembled WGS sequence"/>
</dbReference>
<reference evidence="4" key="1">
    <citation type="journal article" date="2019" name="Int. J. Syst. Evol. Microbiol.">
        <title>The Global Catalogue of Microorganisms (GCM) 10K type strain sequencing project: providing services to taxonomists for standard genome sequencing and annotation.</title>
        <authorList>
            <consortium name="The Broad Institute Genomics Platform"/>
            <consortium name="The Broad Institute Genome Sequencing Center for Infectious Disease"/>
            <person name="Wu L."/>
            <person name="Ma J."/>
        </authorList>
    </citation>
    <scope>NUCLEOTIDE SEQUENCE [LARGE SCALE GENOMIC DNA]</scope>
    <source>
        <strain evidence="4">JCM 18304</strain>
    </source>
</reference>
<name>A0ABP9S3X9_9ACTN</name>
<feature type="transmembrane region" description="Helical" evidence="2">
    <location>
        <begin position="430"/>
        <end position="450"/>
    </location>
</feature>
<comment type="caution">
    <text evidence="3">The sequence shown here is derived from an EMBL/GenBank/DDBJ whole genome shotgun (WGS) entry which is preliminary data.</text>
</comment>
<keyword evidence="4" id="KW-1185">Reference proteome</keyword>
<sequence length="585" mass="58577">MPVPRWSVPPSLGPLLGVVLLGVLTLDPTPAAARVADATDAAAVAGAPSAKGAHSPRSHRRVTPAPHRHAMPASHGHATPAPRGHATPAPRGHVTPAPHGHVTPPPRGRATPGPTRAPAPTAPPIPRGPVLSAPVIGHRPHRPQRTLMVTVSASNALLNSAYWRGAGTTSFAFTVRNTGSVAAAVRVDYTVPDGVSDAATGACAHGHCSVPSVAPDASLTLPVAIVVSPDAWRHPPLVGRFTVTARAAGAKVGDARGTWGTWGVLFPSGPPAAGIDLRVDDVTLGAQPDVPGRLRISLTNTGALPAAAALDVVLPRGVGTGPLPVDCARQRSPDPAAARCLPGTLAPAEQKSIVVPLTVDAAARADTPLTGLVRATLTATGQPARTAQEPYQVLVPVSLSGVTAQAVAPVVSVLPPLGGGATTLDAGDAMAWPLVAGGTAVLIGLIWGLMLRRRGRPDSGALAATPTATHPAAPIAMPAGWAGPARVVARPGRRGGGGARPSEAETVLMPALRGEVRPDRPGLPAPVGPVAGGPPEGAVDPAEMIAELAAVAAELAEVAALLGGEGSGRGDRTQVVDDRSSALEP</sequence>
<proteinExistence type="predicted"/>
<evidence type="ECO:0000313" key="4">
    <source>
        <dbReference type="Proteomes" id="UP001501570"/>
    </source>
</evidence>
<keyword evidence="2" id="KW-0812">Transmembrane</keyword>
<evidence type="ECO:0008006" key="5">
    <source>
        <dbReference type="Google" id="ProtNLM"/>
    </source>
</evidence>
<feature type="compositionally biased region" description="Basic and acidic residues" evidence="1">
    <location>
        <begin position="568"/>
        <end position="585"/>
    </location>
</feature>
<organism evidence="3 4">
    <name type="scientific">Rugosimonospora acidiphila</name>
    <dbReference type="NCBI Taxonomy" id="556531"/>
    <lineage>
        <taxon>Bacteria</taxon>
        <taxon>Bacillati</taxon>
        <taxon>Actinomycetota</taxon>
        <taxon>Actinomycetes</taxon>
        <taxon>Micromonosporales</taxon>
        <taxon>Micromonosporaceae</taxon>
        <taxon>Rugosimonospora</taxon>
    </lineage>
</organism>